<comment type="subcellular location">
    <subcellularLocation>
        <location evidence="2">Cytoplasm</location>
    </subcellularLocation>
</comment>
<dbReference type="NCBIfam" id="TIGR01826">
    <property type="entry name" value="CofD_related"/>
    <property type="match status" value="1"/>
</dbReference>
<dbReference type="GO" id="GO:0008360">
    <property type="term" value="P:regulation of cell shape"/>
    <property type="evidence" value="ECO:0007669"/>
    <property type="project" value="UniProtKB-UniRule"/>
</dbReference>
<dbReference type="PANTHER" id="PTHR30135:SF3">
    <property type="entry name" value="GLUCONEOGENESIS FACTOR-RELATED"/>
    <property type="match status" value="1"/>
</dbReference>
<dbReference type="Proteomes" id="UP000230843">
    <property type="component" value="Unassembled WGS sequence"/>
</dbReference>
<protein>
    <recommendedName>
        <fullName evidence="2">Putative gluconeogenesis factor</fullName>
    </recommendedName>
</protein>
<dbReference type="AlphaFoldDB" id="A0A2M7Z616"/>
<proteinExistence type="inferred from homology"/>
<dbReference type="GO" id="GO:0005737">
    <property type="term" value="C:cytoplasm"/>
    <property type="evidence" value="ECO:0007669"/>
    <property type="project" value="UniProtKB-SubCell"/>
</dbReference>
<accession>A0A2M7Z616</accession>
<evidence type="ECO:0000256" key="2">
    <source>
        <dbReference type="HAMAP-Rule" id="MF_00973"/>
    </source>
</evidence>
<evidence type="ECO:0000313" key="3">
    <source>
        <dbReference type="EMBL" id="PJA89588.1"/>
    </source>
</evidence>
<dbReference type="HAMAP" id="MF_00973">
    <property type="entry name" value="Gluconeogen_factor"/>
    <property type="match status" value="1"/>
</dbReference>
<dbReference type="SUPFAM" id="SSF142338">
    <property type="entry name" value="CofD-like"/>
    <property type="match status" value="1"/>
</dbReference>
<dbReference type="PANTHER" id="PTHR30135">
    <property type="entry name" value="UNCHARACTERIZED PROTEIN YVCK-RELATED"/>
    <property type="match status" value="1"/>
</dbReference>
<dbReference type="InterPro" id="IPR038136">
    <property type="entry name" value="CofD-like_dom_sf"/>
</dbReference>
<comment type="function">
    <text evidence="2">Required for morphogenesis under gluconeogenic growth conditions.</text>
</comment>
<comment type="caution">
    <text evidence="3">The sequence shown here is derived from an EMBL/GenBank/DDBJ whole genome shotgun (WGS) entry which is preliminary data.</text>
</comment>
<dbReference type="GO" id="GO:0043743">
    <property type="term" value="F:LPPG:FO 2-phospho-L-lactate transferase activity"/>
    <property type="evidence" value="ECO:0007669"/>
    <property type="project" value="InterPro"/>
</dbReference>
<dbReference type="InterPro" id="IPR010119">
    <property type="entry name" value="Gluconeogen_factor"/>
</dbReference>
<evidence type="ECO:0000313" key="4">
    <source>
        <dbReference type="Proteomes" id="UP000230843"/>
    </source>
</evidence>
<keyword evidence="1 2" id="KW-0963">Cytoplasm</keyword>
<evidence type="ECO:0000256" key="1">
    <source>
        <dbReference type="ARBA" id="ARBA00022490"/>
    </source>
</evidence>
<dbReference type="Pfam" id="PF01933">
    <property type="entry name" value="CofD"/>
    <property type="match status" value="1"/>
</dbReference>
<name>A0A2M7Z616_9BACT</name>
<dbReference type="InterPro" id="IPR002882">
    <property type="entry name" value="CofD"/>
</dbReference>
<reference evidence="4" key="1">
    <citation type="submission" date="2017-09" db="EMBL/GenBank/DDBJ databases">
        <title>Depth-based differentiation of microbial function through sediment-hosted aquifers and enrichment of novel symbionts in the deep terrestrial subsurface.</title>
        <authorList>
            <person name="Probst A.J."/>
            <person name="Ladd B."/>
            <person name="Jarett J.K."/>
            <person name="Geller-Mcgrath D.E."/>
            <person name="Sieber C.M.K."/>
            <person name="Emerson J.B."/>
            <person name="Anantharaman K."/>
            <person name="Thomas B.C."/>
            <person name="Malmstrom R."/>
            <person name="Stieglmeier M."/>
            <person name="Klingl A."/>
            <person name="Woyke T."/>
            <person name="Ryan C.M."/>
            <person name="Banfield J.F."/>
        </authorList>
    </citation>
    <scope>NUCLEOTIDE SEQUENCE [LARGE SCALE GENOMIC DNA]</scope>
</reference>
<comment type="similarity">
    <text evidence="2">Belongs to the gluconeogenesis factor family.</text>
</comment>
<dbReference type="EMBL" id="PFVJ01000075">
    <property type="protein sequence ID" value="PJA89588.1"/>
    <property type="molecule type" value="Genomic_DNA"/>
</dbReference>
<dbReference type="CDD" id="cd07187">
    <property type="entry name" value="YvcK_like"/>
    <property type="match status" value="1"/>
</dbReference>
<gene>
    <name evidence="3" type="ORF">CO137_03515</name>
</gene>
<dbReference type="Gene3D" id="3.40.50.10680">
    <property type="entry name" value="CofD-like domains"/>
    <property type="match status" value="1"/>
</dbReference>
<organism evidence="3 4">
    <name type="scientific">Candidatus Magasanikbacteria bacterium CG_4_9_14_3_um_filter_32_9</name>
    <dbReference type="NCBI Taxonomy" id="1974644"/>
    <lineage>
        <taxon>Bacteria</taxon>
        <taxon>Candidatus Magasanikiibacteriota</taxon>
    </lineage>
</organism>
<sequence length="326" mass="35780">MKKEIVIIGGGTGTFTVLSGLRNYDVNLTAIVSMADDGGSTGALRTELGVLPPGDVRQCLVALSTSDVFMNKLMNHRFTEGSLKGHSFGNILISALEQVTGSFDKAIEKTSEILNIKGKVIPITLEDITLIAKLENGMVLQGEHKIDTSNLTGLEKIYLKKDAEANPKALKAIEKADLIIIGPGDIYTSLLPNLLVRGVPKAIKKNKNPKVFVCNLMNKLGHTNNFCIVDLVEEIEKYLKDTFDFVLFNTSEPLLDLTKIYKEDGQETVLINLEKIKQRKSSSKTQFLGTDLLSSVSIETQKGDNIKRSLVRHSPEKLAKLILSLL</sequence>